<dbReference type="GO" id="GO:0070490">
    <property type="term" value="P:protein pupylation"/>
    <property type="evidence" value="ECO:0007669"/>
    <property type="project" value="TreeGrafter"/>
</dbReference>
<evidence type="ECO:0000256" key="2">
    <source>
        <dbReference type="PIRSR" id="PIRSR018077-1"/>
    </source>
</evidence>
<feature type="active site" description="Proton acceptor" evidence="2">
    <location>
        <position position="90"/>
    </location>
</feature>
<evidence type="ECO:0000313" key="3">
    <source>
        <dbReference type="EMBL" id="PID58327.1"/>
    </source>
</evidence>
<dbReference type="PIRSF" id="PIRSF018077">
    <property type="entry name" value="UCP018077"/>
    <property type="match status" value="1"/>
</dbReference>
<accession>A0A2G6E8Q9</accession>
<dbReference type="PANTHER" id="PTHR42307:SF2">
    <property type="entry name" value="PUP DEAMIDASE_DEPUPYLASE"/>
    <property type="match status" value="1"/>
</dbReference>
<dbReference type="Pfam" id="PF03136">
    <property type="entry name" value="Pup_ligase"/>
    <property type="match status" value="1"/>
</dbReference>
<dbReference type="GO" id="GO:0005524">
    <property type="term" value="F:ATP binding"/>
    <property type="evidence" value="ECO:0007669"/>
    <property type="project" value="TreeGrafter"/>
</dbReference>
<proteinExistence type="inferred from homology"/>
<dbReference type="GO" id="GO:0016811">
    <property type="term" value="F:hydrolase activity, acting on carbon-nitrogen (but not peptide) bonds, in linear amides"/>
    <property type="evidence" value="ECO:0007669"/>
    <property type="project" value="InterPro"/>
</dbReference>
<dbReference type="InterPro" id="IPR004347">
    <property type="entry name" value="Pup_ligase/deamidase"/>
</dbReference>
<gene>
    <name evidence="3" type="ORF">CSB45_04470</name>
</gene>
<dbReference type="GO" id="GO:0010498">
    <property type="term" value="P:proteasomal protein catabolic process"/>
    <property type="evidence" value="ECO:0007669"/>
    <property type="project" value="InterPro"/>
</dbReference>
<comment type="similarity">
    <text evidence="1">Belongs to the Pup ligase/Pup deamidase family. Pup deamidase subfamily.</text>
</comment>
<dbReference type="PANTHER" id="PTHR42307">
    <property type="entry name" value="PUP DEAMIDASE/DEPUPYLASE"/>
    <property type="match status" value="1"/>
</dbReference>
<evidence type="ECO:0000256" key="1">
    <source>
        <dbReference type="ARBA" id="ARBA00009114"/>
    </source>
</evidence>
<evidence type="ECO:0000313" key="4">
    <source>
        <dbReference type="Proteomes" id="UP000229740"/>
    </source>
</evidence>
<dbReference type="AlphaFoldDB" id="A0A2G6E8Q9"/>
<protein>
    <submittedName>
        <fullName evidence="3">Proteasome accessory factor PafA2</fullName>
    </submittedName>
</protein>
<organism evidence="3 4">
    <name type="scientific">candidate division KSB3 bacterium</name>
    <dbReference type="NCBI Taxonomy" id="2044937"/>
    <lineage>
        <taxon>Bacteria</taxon>
        <taxon>candidate division KSB3</taxon>
    </lineage>
</organism>
<dbReference type="InterPro" id="IPR022366">
    <property type="entry name" value="Pup_deamidase"/>
</dbReference>
<dbReference type="EMBL" id="PDPS01000023">
    <property type="protein sequence ID" value="PID58327.1"/>
    <property type="molecule type" value="Genomic_DNA"/>
</dbReference>
<dbReference type="GO" id="GO:0008233">
    <property type="term" value="F:peptidase activity"/>
    <property type="evidence" value="ECO:0007669"/>
    <property type="project" value="InterPro"/>
</dbReference>
<dbReference type="GO" id="GO:0019941">
    <property type="term" value="P:modification-dependent protein catabolic process"/>
    <property type="evidence" value="ECO:0007669"/>
    <property type="project" value="InterPro"/>
</dbReference>
<reference evidence="3 4" key="1">
    <citation type="submission" date="2017-10" db="EMBL/GenBank/DDBJ databases">
        <title>Novel microbial diversity and functional potential in the marine mammal oral microbiome.</title>
        <authorList>
            <person name="Dudek N.K."/>
            <person name="Sun C.L."/>
            <person name="Burstein D."/>
            <person name="Kantor R.S."/>
            <person name="Aliaga Goltsman D.S."/>
            <person name="Bik E.M."/>
            <person name="Thomas B.C."/>
            <person name="Banfield J.F."/>
            <person name="Relman D.A."/>
        </authorList>
    </citation>
    <scope>NUCLEOTIDE SEQUENCE [LARGE SCALE GENOMIC DNA]</scope>
    <source>
        <strain evidence="3">DOLZORAL124_49_17</strain>
    </source>
</reference>
<comment type="caution">
    <text evidence="3">The sequence shown here is derived from an EMBL/GenBank/DDBJ whole genome shotgun (WGS) entry which is preliminary data.</text>
</comment>
<dbReference type="NCBIfam" id="TIGR03688">
    <property type="entry name" value="depupylase_Dop"/>
    <property type="match status" value="1"/>
</dbReference>
<dbReference type="GO" id="GO:0000502">
    <property type="term" value="C:proteasome complex"/>
    <property type="evidence" value="ECO:0007669"/>
    <property type="project" value="UniProtKB-KW"/>
</dbReference>
<dbReference type="Proteomes" id="UP000229740">
    <property type="component" value="Unassembled WGS sequence"/>
</dbReference>
<keyword evidence="3" id="KW-0647">Proteasome</keyword>
<name>A0A2G6E8Q9_9BACT</name>
<sequence>MALLKILGTETEYGITVKNSETFDPIASSTLIVNSYEQGQRVQISWDYEGESPFVDARGFAIDRCVEPPKIQENSTINKILDNGARFYVDHAHPEFSTPECSNPRDVVLYEKAGDRILYQSMVNANTTLPADQQILLYKNNSDYKGNSYGYHENYLLDRRLSFDRIAQYFTTFLVTRQIFCGAGKVGAENRRAAVPFQISQRADFFETALGLDTMMKRPIVNTRDEPHADRSKYRRLHVITGDVNLSEYSTYLKLGSTALMLQMIEDGALDDPLTLQNPLAAMHDVSRDLSCSRPLPLDNGMSLSALEIQRRYLETAQRSISDRSEDPYVKDLIETWAYVLDCLGENPRLLCHKLDWVIKHELLQQYCDSRRCDWSDPRMSMLDLQYHDLRPEKSLYHVLLRQGHVERLVSDDEILRAVRNPPQDTRAYFRGQCLQRFRERVHGVSWGAISFNVDRTRVKRILMPEPGKGTKLHVEQLLEKSQTVEELLTNIAQ</sequence>